<dbReference type="GO" id="GO:0000750">
    <property type="term" value="P:pheromone-dependent signal transduction involved in conjugation with cellular fusion"/>
    <property type="evidence" value="ECO:0007669"/>
    <property type="project" value="TreeGrafter"/>
</dbReference>
<feature type="compositionally biased region" description="Polar residues" evidence="10">
    <location>
        <begin position="360"/>
        <end position="373"/>
    </location>
</feature>
<feature type="transmembrane region" description="Helical" evidence="11">
    <location>
        <begin position="72"/>
        <end position="90"/>
    </location>
</feature>
<dbReference type="Pfam" id="PF02076">
    <property type="entry name" value="STE3"/>
    <property type="match status" value="1"/>
</dbReference>
<evidence type="ECO:0000256" key="7">
    <source>
        <dbReference type="ARBA" id="ARBA00023136"/>
    </source>
</evidence>
<dbReference type="PANTHER" id="PTHR28097:SF1">
    <property type="entry name" value="PHEROMONE A FACTOR RECEPTOR"/>
    <property type="match status" value="1"/>
</dbReference>
<keyword evidence="4 11" id="KW-0812">Transmembrane</keyword>
<dbReference type="PRINTS" id="PR00899">
    <property type="entry name" value="GPCRSTE3"/>
</dbReference>
<evidence type="ECO:0000313" key="13">
    <source>
        <dbReference type="Proteomes" id="UP000383932"/>
    </source>
</evidence>
<keyword evidence="9" id="KW-0807">Transducer</keyword>
<feature type="transmembrane region" description="Helical" evidence="11">
    <location>
        <begin position="31"/>
        <end position="52"/>
    </location>
</feature>
<dbReference type="EMBL" id="SSOP01000250">
    <property type="protein sequence ID" value="KAB5589596.1"/>
    <property type="molecule type" value="Genomic_DNA"/>
</dbReference>
<dbReference type="CDD" id="cd14966">
    <property type="entry name" value="7tmD_STE3"/>
    <property type="match status" value="1"/>
</dbReference>
<accession>A0A5N5QDS8</accession>
<evidence type="ECO:0000256" key="10">
    <source>
        <dbReference type="SAM" id="MobiDB-lite"/>
    </source>
</evidence>
<name>A0A5N5QDS8_9AGAM</name>
<reference evidence="12 13" key="1">
    <citation type="journal article" date="2019" name="Fungal Biol. Biotechnol.">
        <title>Draft genome sequence of fastidious pathogen Ceratobasidium theobromae, which causes vascular-streak dieback in Theobroma cacao.</title>
        <authorList>
            <person name="Ali S.S."/>
            <person name="Asman A."/>
            <person name="Shao J."/>
            <person name="Firmansyah A.P."/>
            <person name="Susilo A.W."/>
            <person name="Rosmana A."/>
            <person name="McMahon P."/>
            <person name="Junaid M."/>
            <person name="Guest D."/>
            <person name="Kheng T.Y."/>
            <person name="Meinhardt L.W."/>
            <person name="Bailey B.A."/>
        </authorList>
    </citation>
    <scope>NUCLEOTIDE SEQUENCE [LARGE SCALE GENOMIC DNA]</scope>
    <source>
        <strain evidence="12 13">CT2</strain>
    </source>
</reference>
<dbReference type="PANTHER" id="PTHR28097">
    <property type="entry name" value="PHEROMONE A FACTOR RECEPTOR"/>
    <property type="match status" value="1"/>
</dbReference>
<dbReference type="InterPro" id="IPR001499">
    <property type="entry name" value="GPCR_STE3"/>
</dbReference>
<evidence type="ECO:0000313" key="12">
    <source>
        <dbReference type="EMBL" id="KAB5589596.1"/>
    </source>
</evidence>
<keyword evidence="5 11" id="KW-1133">Transmembrane helix</keyword>
<evidence type="ECO:0000256" key="9">
    <source>
        <dbReference type="ARBA" id="ARBA00023224"/>
    </source>
</evidence>
<dbReference type="Proteomes" id="UP000383932">
    <property type="component" value="Unassembled WGS sequence"/>
</dbReference>
<feature type="transmembrane region" description="Helical" evidence="11">
    <location>
        <begin position="6"/>
        <end position="24"/>
    </location>
</feature>
<comment type="caution">
    <text evidence="12">The sequence shown here is derived from an EMBL/GenBank/DDBJ whole genome shotgun (WGS) entry which is preliminary data.</text>
</comment>
<evidence type="ECO:0000256" key="8">
    <source>
        <dbReference type="ARBA" id="ARBA00023170"/>
    </source>
</evidence>
<protein>
    <submittedName>
        <fullName evidence="12">Pheromone B beta 1 receptor</fullName>
    </submittedName>
</protein>
<proteinExistence type="inferred from homology"/>
<evidence type="ECO:0000256" key="4">
    <source>
        <dbReference type="ARBA" id="ARBA00022692"/>
    </source>
</evidence>
<dbReference type="GO" id="GO:0004932">
    <property type="term" value="F:mating-type factor pheromone receptor activity"/>
    <property type="evidence" value="ECO:0007669"/>
    <property type="project" value="InterPro"/>
</dbReference>
<comment type="subcellular location">
    <subcellularLocation>
        <location evidence="1">Membrane</location>
        <topology evidence="1">Multi-pass membrane protein</topology>
    </subcellularLocation>
</comment>
<keyword evidence="8 12" id="KW-0675">Receptor</keyword>
<evidence type="ECO:0000256" key="11">
    <source>
        <dbReference type="SAM" id="Phobius"/>
    </source>
</evidence>
<organism evidence="12 13">
    <name type="scientific">Ceratobasidium theobromae</name>
    <dbReference type="NCBI Taxonomy" id="1582974"/>
    <lineage>
        <taxon>Eukaryota</taxon>
        <taxon>Fungi</taxon>
        <taxon>Dikarya</taxon>
        <taxon>Basidiomycota</taxon>
        <taxon>Agaricomycotina</taxon>
        <taxon>Agaricomycetes</taxon>
        <taxon>Cantharellales</taxon>
        <taxon>Ceratobasidiaceae</taxon>
        <taxon>Ceratobasidium</taxon>
    </lineage>
</organism>
<keyword evidence="7 11" id="KW-0472">Membrane</keyword>
<evidence type="ECO:0000256" key="6">
    <source>
        <dbReference type="ARBA" id="ARBA00023040"/>
    </source>
</evidence>
<dbReference type="AlphaFoldDB" id="A0A5N5QDS8"/>
<evidence type="ECO:0000256" key="1">
    <source>
        <dbReference type="ARBA" id="ARBA00004141"/>
    </source>
</evidence>
<gene>
    <name evidence="12" type="ORF">CTheo_6964</name>
</gene>
<evidence type="ECO:0000256" key="5">
    <source>
        <dbReference type="ARBA" id="ARBA00022989"/>
    </source>
</evidence>
<feature type="transmembrane region" description="Helical" evidence="11">
    <location>
        <begin position="150"/>
        <end position="180"/>
    </location>
</feature>
<keyword evidence="3" id="KW-0589">Pheromone response</keyword>
<comment type="similarity">
    <text evidence="2">Belongs to the G-protein coupled receptor 4 family.</text>
</comment>
<feature type="region of interest" description="Disordered" evidence="10">
    <location>
        <begin position="348"/>
        <end position="380"/>
    </location>
</feature>
<keyword evidence="6" id="KW-0297">G-protein coupled receptor</keyword>
<dbReference type="GO" id="GO:0005886">
    <property type="term" value="C:plasma membrane"/>
    <property type="evidence" value="ECO:0007669"/>
    <property type="project" value="TreeGrafter"/>
</dbReference>
<feature type="transmembrane region" description="Helical" evidence="11">
    <location>
        <begin position="110"/>
        <end position="130"/>
    </location>
</feature>
<feature type="transmembrane region" description="Helical" evidence="11">
    <location>
        <begin position="266"/>
        <end position="288"/>
    </location>
</feature>
<evidence type="ECO:0000256" key="3">
    <source>
        <dbReference type="ARBA" id="ARBA00022507"/>
    </source>
</evidence>
<sequence length="380" mass="42247">MGVEMPIISFICVILILILVPLYWRSSNVAVISGIAWLISCNIIRGIDTAIWMGSTAVKYKIWCDISSRLGVGANFGLPASVFCICRFLAQVASPRSSILSASEKRYRTIFELVMCVGLPIVMAGLYYIVQPNRFDVYEDFGCDVSYVPSILAIFIVAIPPVIISLGALVYAGISLHGLIHHRTRVQEVLQTSQSGITTVIYSRFIIFSIIQIIYTTAISLFIFISSIIPGLEPWSGWDNMHANWQHIDQYARADTSRACWNIDLMTWYTLPLSSILFFAFFGLAQAARMEYIKFFRWVFRVKPKPDLTSIASAPRIRAQGPYTISLSLGSLPVVVMQTEMTAPATVQETSDNMPPLAHTGSQLPCSTNQYDQSGPDAQV</sequence>
<dbReference type="OrthoDB" id="2874149at2759"/>
<evidence type="ECO:0000256" key="2">
    <source>
        <dbReference type="ARBA" id="ARBA00011085"/>
    </source>
</evidence>
<feature type="transmembrane region" description="Helical" evidence="11">
    <location>
        <begin position="201"/>
        <end position="229"/>
    </location>
</feature>
<keyword evidence="13" id="KW-1185">Reference proteome</keyword>